<keyword evidence="2" id="KW-0378">Hydrolase</keyword>
<dbReference type="NCBIfam" id="NF009807">
    <property type="entry name" value="PRK13291.1"/>
    <property type="match status" value="1"/>
</dbReference>
<gene>
    <name evidence="2" type="ORF">HH215_11505</name>
</gene>
<proteinExistence type="predicted"/>
<dbReference type="Pfam" id="PF12867">
    <property type="entry name" value="DinB_2"/>
    <property type="match status" value="1"/>
</dbReference>
<dbReference type="InterPro" id="IPR024775">
    <property type="entry name" value="DinB-like"/>
</dbReference>
<dbReference type="Proteomes" id="UP000502248">
    <property type="component" value="Chromosome"/>
</dbReference>
<protein>
    <submittedName>
        <fullName evidence="2">Putative metal-dependent hydrolase</fullName>
    </submittedName>
</protein>
<dbReference type="KEGG" id="cheb:HH215_11505"/>
<dbReference type="InterPro" id="IPR034660">
    <property type="entry name" value="DinB/YfiT-like"/>
</dbReference>
<dbReference type="GO" id="GO:0016787">
    <property type="term" value="F:hydrolase activity"/>
    <property type="evidence" value="ECO:0007669"/>
    <property type="project" value="UniProtKB-KW"/>
</dbReference>
<feature type="domain" description="DinB-like" evidence="1">
    <location>
        <begin position="31"/>
        <end position="165"/>
    </location>
</feature>
<dbReference type="AlphaFoldDB" id="A0A7Z2VSG2"/>
<dbReference type="Gene3D" id="1.20.120.450">
    <property type="entry name" value="dinb family like domain"/>
    <property type="match status" value="1"/>
</dbReference>
<accession>A0A7Z2VSG2</accession>
<dbReference type="SUPFAM" id="SSF109854">
    <property type="entry name" value="DinB/YfiT-like putative metalloenzymes"/>
    <property type="match status" value="1"/>
</dbReference>
<organism evidence="2 3">
    <name type="scientific">Cohnella herbarum</name>
    <dbReference type="NCBI Taxonomy" id="2728023"/>
    <lineage>
        <taxon>Bacteria</taxon>
        <taxon>Bacillati</taxon>
        <taxon>Bacillota</taxon>
        <taxon>Bacilli</taxon>
        <taxon>Bacillales</taxon>
        <taxon>Paenibacillaceae</taxon>
        <taxon>Cohnella</taxon>
    </lineage>
</organism>
<keyword evidence="3" id="KW-1185">Reference proteome</keyword>
<dbReference type="EMBL" id="CP051680">
    <property type="protein sequence ID" value="QJD88110.1"/>
    <property type="molecule type" value="Genomic_DNA"/>
</dbReference>
<evidence type="ECO:0000313" key="2">
    <source>
        <dbReference type="EMBL" id="QJD88110.1"/>
    </source>
</evidence>
<sequence length="174" mass="19979">MEQLKYPIGKFQFDESTAGELRLSRIEELAATVVRLRQAVEGLSDEQLDTPYRPDGWTARQVAHHMADASMNGFIRAKLALTENQPLVKTFEENEWVKLHDSNRLPIEPSLRMLEGIHERMDALLRSLPPESFSLAFRHPVSGLNSLDKLLAYFAWHGKHHTAHITSLRLREGW</sequence>
<evidence type="ECO:0000313" key="3">
    <source>
        <dbReference type="Proteomes" id="UP000502248"/>
    </source>
</evidence>
<reference evidence="2 3" key="1">
    <citation type="submission" date="2020-04" db="EMBL/GenBank/DDBJ databases">
        <title>Genome sequencing of novel species.</title>
        <authorList>
            <person name="Heo J."/>
            <person name="Kim S.-J."/>
            <person name="Kim J.-S."/>
            <person name="Hong S.-B."/>
            <person name="Kwon S.-W."/>
        </authorList>
    </citation>
    <scope>NUCLEOTIDE SEQUENCE [LARGE SCALE GENOMIC DNA]</scope>
    <source>
        <strain evidence="2 3">MFER-1</strain>
    </source>
</reference>
<evidence type="ECO:0000259" key="1">
    <source>
        <dbReference type="Pfam" id="PF12867"/>
    </source>
</evidence>
<name>A0A7Z2VSG2_9BACL</name>